<dbReference type="InterPro" id="IPR023203">
    <property type="entry name" value="TTHA0068_sf"/>
</dbReference>
<protein>
    <recommendedName>
        <fullName evidence="2">DUF309 domain-containing protein</fullName>
    </recommendedName>
</protein>
<reference evidence="1" key="1">
    <citation type="submission" date="2018-06" db="EMBL/GenBank/DDBJ databases">
        <authorList>
            <person name="Zhirakovskaya E."/>
        </authorList>
    </citation>
    <scope>NUCLEOTIDE SEQUENCE</scope>
</reference>
<dbReference type="PANTHER" id="PTHR34796:SF1">
    <property type="entry name" value="EXPRESSED PROTEIN"/>
    <property type="match status" value="1"/>
</dbReference>
<dbReference type="EMBL" id="UOEU01000087">
    <property type="protein sequence ID" value="VAW30796.1"/>
    <property type="molecule type" value="Genomic_DNA"/>
</dbReference>
<sequence>MIDSENAPLIVAFVSDLMFTMRIENVVRGLNWRVEWIETAVSDSTSQREHMGESLQGSDGKLFEQITAWQPALLLFDLTNQQIPWRRWIPRLKTSPATKRLPILAFGPHTDVDTMQNAKKVGSDFVYGRSQFTAAMPQLLQKHAHIPDKEALIANCAEPLAALAKEGIVLFNQGEYYKCHDALEEAWRADKSSGRELYRGILQVGIAYHQIKRGNYRGAAKMLLRLRQWLTPLPPVCRGVNIAKLREDVTRVQTTLSELGPEKIREFDTAVFQPIEYNETTSRRFMT</sequence>
<name>A0A3B0VFL2_9ZZZZ</name>
<dbReference type="Pfam" id="PF03745">
    <property type="entry name" value="DUF309"/>
    <property type="match status" value="1"/>
</dbReference>
<proteinExistence type="predicted"/>
<dbReference type="SUPFAM" id="SSF140663">
    <property type="entry name" value="TTHA0068-like"/>
    <property type="match status" value="1"/>
</dbReference>
<dbReference type="PANTHER" id="PTHR34796">
    <property type="entry name" value="EXPRESSED PROTEIN"/>
    <property type="match status" value="1"/>
</dbReference>
<organism evidence="1">
    <name type="scientific">hydrothermal vent metagenome</name>
    <dbReference type="NCBI Taxonomy" id="652676"/>
    <lineage>
        <taxon>unclassified sequences</taxon>
        <taxon>metagenomes</taxon>
        <taxon>ecological metagenomes</taxon>
    </lineage>
</organism>
<evidence type="ECO:0008006" key="2">
    <source>
        <dbReference type="Google" id="ProtNLM"/>
    </source>
</evidence>
<evidence type="ECO:0000313" key="1">
    <source>
        <dbReference type="EMBL" id="VAW30796.1"/>
    </source>
</evidence>
<dbReference type="AlphaFoldDB" id="A0A3B0VFL2"/>
<accession>A0A3B0VFL2</accession>
<dbReference type="InterPro" id="IPR005500">
    <property type="entry name" value="DUF309"/>
</dbReference>
<dbReference type="Gene3D" id="1.10.3450.10">
    <property type="entry name" value="TTHA0068-like"/>
    <property type="match status" value="1"/>
</dbReference>
<gene>
    <name evidence="1" type="ORF">MNBD_CHLOROFLEXI01-797</name>
</gene>